<dbReference type="PANTHER" id="PTHR47683">
    <property type="entry name" value="PSEUDOURIDINE SYNTHASE FAMILY PROTEIN-RELATED"/>
    <property type="match status" value="1"/>
</dbReference>
<evidence type="ECO:0000256" key="3">
    <source>
        <dbReference type="ARBA" id="ARBA00023235"/>
    </source>
</evidence>
<dbReference type="InterPro" id="IPR036986">
    <property type="entry name" value="S4_RNA-bd_sf"/>
</dbReference>
<dbReference type="PROSITE" id="PS50889">
    <property type="entry name" value="S4"/>
    <property type="match status" value="1"/>
</dbReference>
<evidence type="ECO:0000256" key="2">
    <source>
        <dbReference type="ARBA" id="ARBA00022884"/>
    </source>
</evidence>
<accession>A0ABV1ENE5</accession>
<comment type="similarity">
    <text evidence="1 5">Belongs to the pseudouridine synthase RsuA family.</text>
</comment>
<evidence type="ECO:0000256" key="4">
    <source>
        <dbReference type="PROSITE-ProRule" id="PRU00182"/>
    </source>
</evidence>
<dbReference type="PROSITE" id="PS01149">
    <property type="entry name" value="PSI_RSU"/>
    <property type="match status" value="1"/>
</dbReference>
<dbReference type="SUPFAM" id="SSF55120">
    <property type="entry name" value="Pseudouridine synthase"/>
    <property type="match status" value="1"/>
</dbReference>
<dbReference type="RefSeq" id="WP_349139700.1">
    <property type="nucleotide sequence ID" value="NZ_JBBMFT010000003.1"/>
</dbReference>
<keyword evidence="3 5" id="KW-0413">Isomerase</keyword>
<dbReference type="Gene3D" id="3.10.290.10">
    <property type="entry name" value="RNA-binding S4 domain"/>
    <property type="match status" value="1"/>
</dbReference>
<dbReference type="InterPro" id="IPR018496">
    <property type="entry name" value="PsdUridine_synth_RsuA/RluB_CS"/>
</dbReference>
<protein>
    <recommendedName>
        <fullName evidence="5">Pseudouridine synthase</fullName>
        <ecNumber evidence="5">5.4.99.-</ecNumber>
    </recommendedName>
</protein>
<dbReference type="InterPro" id="IPR020094">
    <property type="entry name" value="TruA/RsuA/RluB/E/F_N"/>
</dbReference>
<dbReference type="Pfam" id="PF00849">
    <property type="entry name" value="PseudoU_synth_2"/>
    <property type="match status" value="1"/>
</dbReference>
<dbReference type="NCBIfam" id="TIGR00093">
    <property type="entry name" value="pseudouridine synthase"/>
    <property type="match status" value="1"/>
</dbReference>
<dbReference type="InterPro" id="IPR006145">
    <property type="entry name" value="PsdUridine_synth_RsuA/RluA"/>
</dbReference>
<keyword evidence="2 4" id="KW-0694">RNA-binding</keyword>
<dbReference type="InterPro" id="IPR050343">
    <property type="entry name" value="RsuA_PseudoU_synthase"/>
</dbReference>
<dbReference type="PANTHER" id="PTHR47683:SF4">
    <property type="entry name" value="PSEUDOURIDINE SYNTHASE"/>
    <property type="match status" value="1"/>
</dbReference>
<gene>
    <name evidence="7" type="ORF">WMO45_06245</name>
</gene>
<reference evidence="7 8" key="1">
    <citation type="submission" date="2024-03" db="EMBL/GenBank/DDBJ databases">
        <title>Human intestinal bacterial collection.</title>
        <authorList>
            <person name="Pauvert C."/>
            <person name="Hitch T.C.A."/>
            <person name="Clavel T."/>
        </authorList>
    </citation>
    <scope>NUCLEOTIDE SEQUENCE [LARGE SCALE GENOMIC DNA]</scope>
    <source>
        <strain evidence="7 8">CLA-AP-H34</strain>
    </source>
</reference>
<dbReference type="CDD" id="cd00165">
    <property type="entry name" value="S4"/>
    <property type="match status" value="1"/>
</dbReference>
<evidence type="ECO:0000259" key="6">
    <source>
        <dbReference type="SMART" id="SM00363"/>
    </source>
</evidence>
<evidence type="ECO:0000313" key="8">
    <source>
        <dbReference type="Proteomes" id="UP001440599"/>
    </source>
</evidence>
<evidence type="ECO:0000256" key="1">
    <source>
        <dbReference type="ARBA" id="ARBA00008348"/>
    </source>
</evidence>
<dbReference type="SMART" id="SM00363">
    <property type="entry name" value="S4"/>
    <property type="match status" value="1"/>
</dbReference>
<dbReference type="GO" id="GO:0016853">
    <property type="term" value="F:isomerase activity"/>
    <property type="evidence" value="ECO:0007669"/>
    <property type="project" value="UniProtKB-KW"/>
</dbReference>
<dbReference type="InterPro" id="IPR020103">
    <property type="entry name" value="PsdUridine_synth_cat_dom_sf"/>
</dbReference>
<comment type="caution">
    <text evidence="7">The sequence shown here is derived from an EMBL/GenBank/DDBJ whole genome shotgun (WGS) entry which is preliminary data.</text>
</comment>
<dbReference type="Gene3D" id="3.30.70.580">
    <property type="entry name" value="Pseudouridine synthase I, catalytic domain, N-terminal subdomain"/>
    <property type="match status" value="1"/>
</dbReference>
<name>A0ABV1ENE5_9FIRM</name>
<evidence type="ECO:0000313" key="7">
    <source>
        <dbReference type="EMBL" id="MEQ2456119.1"/>
    </source>
</evidence>
<dbReference type="SUPFAM" id="SSF55174">
    <property type="entry name" value="Alpha-L RNA-binding motif"/>
    <property type="match status" value="1"/>
</dbReference>
<dbReference type="InterPro" id="IPR042092">
    <property type="entry name" value="PsdUridine_s_RsuA/RluB/E/F_cat"/>
</dbReference>
<dbReference type="Pfam" id="PF01479">
    <property type="entry name" value="S4"/>
    <property type="match status" value="1"/>
</dbReference>
<dbReference type="Proteomes" id="UP001440599">
    <property type="component" value="Unassembled WGS sequence"/>
</dbReference>
<dbReference type="EMBL" id="JBBMFT010000003">
    <property type="protein sequence ID" value="MEQ2456119.1"/>
    <property type="molecule type" value="Genomic_DNA"/>
</dbReference>
<dbReference type="InterPro" id="IPR000748">
    <property type="entry name" value="PsdUridine_synth_RsuA/RluB/E/F"/>
</dbReference>
<dbReference type="EC" id="5.4.99.-" evidence="5"/>
<organism evidence="7 8">
    <name type="scientific">Flavonifractor hominis</name>
    <dbReference type="NCBI Taxonomy" id="3133178"/>
    <lineage>
        <taxon>Bacteria</taxon>
        <taxon>Bacillati</taxon>
        <taxon>Bacillota</taxon>
        <taxon>Clostridia</taxon>
        <taxon>Eubacteriales</taxon>
        <taxon>Oscillospiraceae</taxon>
        <taxon>Flavonifractor</taxon>
    </lineage>
</organism>
<feature type="domain" description="RNA-binding S4" evidence="6">
    <location>
        <begin position="2"/>
        <end position="59"/>
    </location>
</feature>
<dbReference type="InterPro" id="IPR002942">
    <property type="entry name" value="S4_RNA-bd"/>
</dbReference>
<proteinExistence type="inferred from homology"/>
<keyword evidence="8" id="KW-1185">Reference proteome</keyword>
<dbReference type="Gene3D" id="3.30.70.1560">
    <property type="entry name" value="Alpha-L RNA-binding motif"/>
    <property type="match status" value="1"/>
</dbReference>
<dbReference type="CDD" id="cd02553">
    <property type="entry name" value="PseudoU_synth_RsuA"/>
    <property type="match status" value="1"/>
</dbReference>
<evidence type="ECO:0000256" key="5">
    <source>
        <dbReference type="RuleBase" id="RU003887"/>
    </source>
</evidence>
<sequence length="234" mass="25619">MERLDKILANTGRWSRKEARELIRAGRVTVDGALAGAADDKYDPAALFCVDGTPVSGERMVYLMLHKPAGLVSATEDPRQPTVLELLPVHLRRVGLFPAGRLDKDTEGLLLLTNDGPLAHRLLAPKRHVDKTYFVQVEGILDAADTAAFAAGMTLGDGLECMPAGLERLEAPDAAIVTLREGKYHQIKRMLAARGKPVRYLKRLTMGPLTLDPALKKGEWRPLTEEELAALRAL</sequence>